<organism evidence="1 2">
    <name type="scientific">Thalassospira xiamenensis M-5 = DSM 17429</name>
    <dbReference type="NCBI Taxonomy" id="1123366"/>
    <lineage>
        <taxon>Bacteria</taxon>
        <taxon>Pseudomonadati</taxon>
        <taxon>Pseudomonadota</taxon>
        <taxon>Alphaproteobacteria</taxon>
        <taxon>Rhodospirillales</taxon>
        <taxon>Thalassospiraceae</taxon>
        <taxon>Thalassospira</taxon>
    </lineage>
</organism>
<gene>
    <name evidence="1" type="ORF">TH3_08310</name>
</gene>
<name>A0AB72UCA5_9PROT</name>
<dbReference type="EMBL" id="CP004388">
    <property type="protein sequence ID" value="AJD51780.1"/>
    <property type="molecule type" value="Genomic_DNA"/>
</dbReference>
<accession>A0AB72UCA5</accession>
<evidence type="ECO:0000313" key="2">
    <source>
        <dbReference type="Proteomes" id="UP000007127"/>
    </source>
</evidence>
<dbReference type="AlphaFoldDB" id="A0AB72UCA5"/>
<protein>
    <submittedName>
        <fullName evidence="1">Uncharacterized protein</fullName>
    </submittedName>
</protein>
<sequence length="85" mass="9603">MCETSRGWRPGEIRRFLAGRGDLTQKTGLSGAGLDGFMRGFVLFRHSGRSEAQTRNPFLYRWLDSRFRGNDGGGRWWAVPLVQAA</sequence>
<dbReference type="KEGG" id="txi:TH3_08310"/>
<evidence type="ECO:0000313" key="1">
    <source>
        <dbReference type="EMBL" id="AJD51780.1"/>
    </source>
</evidence>
<dbReference type="Proteomes" id="UP000007127">
    <property type="component" value="Chromosome"/>
</dbReference>
<reference evidence="1 2" key="1">
    <citation type="journal article" date="2012" name="J. Bacteriol.">
        <title>Genome sequence of Thalassospira xiamenensis type strain M-5.</title>
        <authorList>
            <person name="Lai Q."/>
            <person name="Shao Z."/>
        </authorList>
    </citation>
    <scope>NUCLEOTIDE SEQUENCE [LARGE SCALE GENOMIC DNA]</scope>
    <source>
        <strain evidence="1 2">M-5</strain>
    </source>
</reference>
<proteinExistence type="predicted"/>